<dbReference type="EMBL" id="QYBA01000235">
    <property type="protein sequence ID" value="TKY91232.1"/>
    <property type="molecule type" value="Genomic_DNA"/>
</dbReference>
<sequence length="255" mass="29625">MSSNTGITQYYEDLANEYDNRFNNQRLDYMRSVENKALLENLKRGLILDIGCGTGEQTILLAKNGYTVIGMDISMEMIKIANDRINKDNLGDKISLLIASAEALPFREDSVDGLISIFGVYSHVPTIDQAFGEIFRVVRPGSQSIITVVNRWNITWWTRTFCRGKINWLLHALKNKEYIVNGLWTYYFSKSELTNMLRSAGFKVRIGSLLILLYPHNNKNLRFYEKIFIRFEDKARWIYPFNGFGYYHLAIFKKP</sequence>
<proteinExistence type="predicted"/>
<evidence type="ECO:0000313" key="1">
    <source>
        <dbReference type="EMBL" id="TKY91232.1"/>
    </source>
</evidence>
<protein>
    <submittedName>
        <fullName evidence="1">Class I SAM-dependent methyltransferase</fullName>
    </submittedName>
</protein>
<name>A0AC61S9D3_9EURY</name>
<reference evidence="1" key="1">
    <citation type="submission" date="2018-09" db="EMBL/GenBank/DDBJ databases">
        <title>A genomic encyclopedia of anaerobic methanotrophic archaea.</title>
        <authorList>
            <person name="Skennerton C.T."/>
            <person name="Chadwick G.L."/>
            <person name="Laso-Perez R."/>
            <person name="Leu A.O."/>
            <person name="Speth D.R."/>
            <person name="Yu H."/>
            <person name="Morgan-Lang C."/>
            <person name="Hatzenpichler R."/>
            <person name="Goudeau D."/>
            <person name="Malmstrom R."/>
            <person name="Woyke T."/>
            <person name="Hallam S."/>
            <person name="Tyson G.W."/>
            <person name="Wegener G."/>
            <person name="Boetius A."/>
            <person name="Orphan V.J."/>
        </authorList>
    </citation>
    <scope>NUCLEOTIDE SEQUENCE</scope>
    <source>
        <strain evidence="1">CONS3730D10UFb2</strain>
    </source>
</reference>
<accession>A0AC61S9D3</accession>
<dbReference type="Proteomes" id="UP000315423">
    <property type="component" value="Unassembled WGS sequence"/>
</dbReference>
<gene>
    <name evidence="1" type="ORF">C5S46_06870</name>
</gene>
<comment type="caution">
    <text evidence="1">The sequence shown here is derived from an EMBL/GenBank/DDBJ whole genome shotgun (WGS) entry which is preliminary data.</text>
</comment>
<organism evidence="1 2">
    <name type="scientific">Candidatus Methanomarinus sp</name>
    <dbReference type="NCBI Taxonomy" id="3386244"/>
    <lineage>
        <taxon>Archaea</taxon>
        <taxon>Methanobacteriati</taxon>
        <taxon>Methanobacteriota</taxon>
        <taxon>Stenosarchaea group</taxon>
        <taxon>Methanomicrobia</taxon>
        <taxon>Methanosarcinales</taxon>
        <taxon>ANME-2 cluster</taxon>
        <taxon>Candidatus Methanocomedenaceae</taxon>
        <taxon>Candidatus Methanomarinus</taxon>
    </lineage>
</organism>
<keyword evidence="1" id="KW-0489">Methyltransferase</keyword>
<evidence type="ECO:0000313" key="2">
    <source>
        <dbReference type="Proteomes" id="UP000315423"/>
    </source>
</evidence>
<keyword evidence="1" id="KW-0808">Transferase</keyword>